<comment type="subunit">
    <text evidence="5">Composed of a catalytic subunit (A) and a regulatory subunit (B).</text>
</comment>
<dbReference type="EMBL" id="KB909416">
    <property type="protein sequence ID" value="EOB12157.1"/>
    <property type="molecule type" value="Genomic_DNA"/>
</dbReference>
<dbReference type="OMA" id="DTNFDRD"/>
<keyword evidence="2" id="KW-0677">Repeat</keyword>
<dbReference type="PANTHER" id="PTHR45942">
    <property type="entry name" value="PROTEIN PHOSPATASE 3 REGULATORY SUBUNIT B ALPHA ISOFORM TYPE 1"/>
    <property type="match status" value="1"/>
</dbReference>
<keyword evidence="11" id="KW-1185">Reference proteome</keyword>
<dbReference type="PROSITE" id="PS00018">
    <property type="entry name" value="EF_HAND_1"/>
    <property type="match status" value="1"/>
</dbReference>
<organism evidence="10 11">
    <name type="scientific">Nosema bombycis (strain CQ1 / CVCC 102059)</name>
    <name type="common">Microsporidian parasite</name>
    <name type="synonym">Pebrine of silkworm</name>
    <dbReference type="NCBI Taxonomy" id="578461"/>
    <lineage>
        <taxon>Eukaryota</taxon>
        <taxon>Fungi</taxon>
        <taxon>Fungi incertae sedis</taxon>
        <taxon>Microsporidia</taxon>
        <taxon>Nosematidae</taxon>
        <taxon>Nosema</taxon>
    </lineage>
</organism>
<evidence type="ECO:0000256" key="5">
    <source>
        <dbReference type="ARBA" id="ARBA00023792"/>
    </source>
</evidence>
<name>R0KPP3_NOSB1</name>
<dbReference type="PROSITE" id="PS50222">
    <property type="entry name" value="EF_HAND_2"/>
    <property type="match status" value="1"/>
</dbReference>
<evidence type="ECO:0000256" key="1">
    <source>
        <dbReference type="ARBA" id="ARBA00022723"/>
    </source>
</evidence>
<evidence type="ECO:0000256" key="6">
    <source>
        <dbReference type="ARBA" id="ARBA00023832"/>
    </source>
</evidence>
<dbReference type="GO" id="GO:0005509">
    <property type="term" value="F:calcium ion binding"/>
    <property type="evidence" value="ECO:0007669"/>
    <property type="project" value="InterPro"/>
</dbReference>
<proteinExistence type="inferred from homology"/>
<evidence type="ECO:0000256" key="2">
    <source>
        <dbReference type="ARBA" id="ARBA00022737"/>
    </source>
</evidence>
<feature type="domain" description="EF-hand" evidence="9">
    <location>
        <begin position="68"/>
        <end position="99"/>
    </location>
</feature>
<dbReference type="STRING" id="578461.R0KPP3"/>
<evidence type="ECO:0000313" key="10">
    <source>
        <dbReference type="EMBL" id="EOB12157.1"/>
    </source>
</evidence>
<dbReference type="Gene3D" id="1.10.238.10">
    <property type="entry name" value="EF-hand"/>
    <property type="match status" value="1"/>
</dbReference>
<evidence type="ECO:0000259" key="9">
    <source>
        <dbReference type="PROSITE" id="PS50222"/>
    </source>
</evidence>
<dbReference type="Pfam" id="PF13499">
    <property type="entry name" value="EF-hand_7"/>
    <property type="match status" value="1"/>
</dbReference>
<dbReference type="SUPFAM" id="SSF47473">
    <property type="entry name" value="EF-hand"/>
    <property type="match status" value="1"/>
</dbReference>
<reference evidence="10 11" key="1">
    <citation type="journal article" date="2013" name="BMC Genomics">
        <title>Comparative genomics of parasitic silkworm microsporidia reveal an association between genome expansion and host adaptation.</title>
        <authorList>
            <person name="Pan G."/>
            <person name="Xu J."/>
            <person name="Li T."/>
            <person name="Xia Q."/>
            <person name="Liu S.L."/>
            <person name="Zhang G."/>
            <person name="Li S."/>
            <person name="Li C."/>
            <person name="Liu H."/>
            <person name="Yang L."/>
            <person name="Liu T."/>
            <person name="Zhang X."/>
            <person name="Wu Z."/>
            <person name="Fan W."/>
            <person name="Dang X."/>
            <person name="Xiang H."/>
            <person name="Tao M."/>
            <person name="Li Y."/>
            <person name="Hu J."/>
            <person name="Li Z."/>
            <person name="Lin L."/>
            <person name="Luo J."/>
            <person name="Geng L."/>
            <person name="Wang L."/>
            <person name="Long M."/>
            <person name="Wan Y."/>
            <person name="He N."/>
            <person name="Zhang Z."/>
            <person name="Lu C."/>
            <person name="Keeling P.J."/>
            <person name="Wang J."/>
            <person name="Xiang Z."/>
            <person name="Zhou Z."/>
        </authorList>
    </citation>
    <scope>NUCLEOTIDE SEQUENCE [LARGE SCALE GENOMIC DNA]</scope>
    <source>
        <strain evidence="11">CQ1 / CVCC 102059</strain>
    </source>
</reference>
<evidence type="ECO:0000256" key="3">
    <source>
        <dbReference type="ARBA" id="ARBA00022837"/>
    </source>
</evidence>
<dbReference type="VEuPathDB" id="MicrosporidiaDB:NBO_508g0008"/>
<dbReference type="HOGENOM" id="CLU_061288_10_1_1"/>
<dbReference type="Proteomes" id="UP000016927">
    <property type="component" value="Unassembled WGS sequence"/>
</dbReference>
<dbReference type="InterPro" id="IPR002048">
    <property type="entry name" value="EF_hand_dom"/>
</dbReference>
<evidence type="ECO:0000256" key="7">
    <source>
        <dbReference type="ARBA" id="ARBA00031295"/>
    </source>
</evidence>
<dbReference type="InterPro" id="IPR011992">
    <property type="entry name" value="EF-hand-dom_pair"/>
</dbReference>
<keyword evidence="1" id="KW-0479">Metal-binding</keyword>
<comment type="similarity">
    <text evidence="4">Belongs to the calcineurin regulatory subunit family.</text>
</comment>
<gene>
    <name evidence="10" type="primary">CANB</name>
    <name evidence="10" type="ORF">NBO_508g0008</name>
</gene>
<protein>
    <recommendedName>
        <fullName evidence="6">Calcineurin subunit B</fullName>
    </recommendedName>
    <alternativeName>
        <fullName evidence="7">Calcineurin regulatory subunit</fullName>
    </alternativeName>
    <alternativeName>
        <fullName evidence="8">Protein phosphatase 2B regulatory subunit</fullName>
    </alternativeName>
</protein>
<accession>R0KPP3</accession>
<dbReference type="AlphaFoldDB" id="R0KPP3"/>
<dbReference type="InterPro" id="IPR018247">
    <property type="entry name" value="EF_Hand_1_Ca_BS"/>
</dbReference>
<evidence type="ECO:0000256" key="8">
    <source>
        <dbReference type="ARBA" id="ARBA00032848"/>
    </source>
</evidence>
<sequence>MDLKNSIKTSITNREKLKDRDFLNIKSIKQNPISERLLESYSTEEGIDFDKLYSDLEAFVNKKDFDCKLRFIFQIYDSNNDGFMTKIDLFNVLKSYSDCKSDKILTDIVNHTFREAGLYKDKIDYENFKKIIMSKSLNMKKLLEYQ</sequence>
<dbReference type="OrthoDB" id="191686at2759"/>
<keyword evidence="3" id="KW-0106">Calcium</keyword>
<evidence type="ECO:0000256" key="4">
    <source>
        <dbReference type="ARBA" id="ARBA00023774"/>
    </source>
</evidence>
<evidence type="ECO:0000313" key="11">
    <source>
        <dbReference type="Proteomes" id="UP000016927"/>
    </source>
</evidence>